<dbReference type="AlphaFoldDB" id="A0AA39F5T0"/>
<sequence length="109" mass="12282">MSIIILHINVKILCECIFYYRKPNQKENYTIHVQIIKQKHSGYYPEGKDLFAAKAAVTGHCPDIVETTTASSSPLTLGVIGRYVGVTGRGYRRGVQKLLKTQDTDQQRV</sequence>
<proteinExistence type="predicted"/>
<reference evidence="1" key="1">
    <citation type="journal article" date="2023" name="bioRxiv">
        <title>Scaffold-level genome assemblies of two parasitoid biocontrol wasps reveal the parthenogenesis mechanism and an associated novel virus.</title>
        <authorList>
            <person name="Inwood S."/>
            <person name="Skelly J."/>
            <person name="Guhlin J."/>
            <person name="Harrop T."/>
            <person name="Goldson S."/>
            <person name="Dearden P."/>
        </authorList>
    </citation>
    <scope>NUCLEOTIDE SEQUENCE</scope>
    <source>
        <strain evidence="1">Lincoln</strain>
        <tissue evidence="1">Whole body</tissue>
    </source>
</reference>
<name>A0AA39F5T0_MICHY</name>
<protein>
    <submittedName>
        <fullName evidence="1">Uncharacterized protein</fullName>
    </submittedName>
</protein>
<keyword evidence="2" id="KW-1185">Reference proteome</keyword>
<reference evidence="1" key="2">
    <citation type="submission" date="2023-03" db="EMBL/GenBank/DDBJ databases">
        <authorList>
            <person name="Inwood S.N."/>
            <person name="Skelly J.G."/>
            <person name="Guhlin J."/>
            <person name="Harrop T.W.R."/>
            <person name="Goldson S.G."/>
            <person name="Dearden P.K."/>
        </authorList>
    </citation>
    <scope>NUCLEOTIDE SEQUENCE</scope>
    <source>
        <strain evidence="1">Lincoln</strain>
        <tissue evidence="1">Whole body</tissue>
    </source>
</reference>
<gene>
    <name evidence="1" type="ORF">PV327_007084</name>
</gene>
<evidence type="ECO:0000313" key="2">
    <source>
        <dbReference type="Proteomes" id="UP001168972"/>
    </source>
</evidence>
<dbReference type="EMBL" id="JAQQBR010001833">
    <property type="protein sequence ID" value="KAK0163399.1"/>
    <property type="molecule type" value="Genomic_DNA"/>
</dbReference>
<comment type="caution">
    <text evidence="1">The sequence shown here is derived from an EMBL/GenBank/DDBJ whole genome shotgun (WGS) entry which is preliminary data.</text>
</comment>
<dbReference type="Proteomes" id="UP001168972">
    <property type="component" value="Unassembled WGS sequence"/>
</dbReference>
<accession>A0AA39F5T0</accession>
<evidence type="ECO:0000313" key="1">
    <source>
        <dbReference type="EMBL" id="KAK0163399.1"/>
    </source>
</evidence>
<organism evidence="1 2">
    <name type="scientific">Microctonus hyperodae</name>
    <name type="common">Parasitoid wasp</name>
    <dbReference type="NCBI Taxonomy" id="165561"/>
    <lineage>
        <taxon>Eukaryota</taxon>
        <taxon>Metazoa</taxon>
        <taxon>Ecdysozoa</taxon>
        <taxon>Arthropoda</taxon>
        <taxon>Hexapoda</taxon>
        <taxon>Insecta</taxon>
        <taxon>Pterygota</taxon>
        <taxon>Neoptera</taxon>
        <taxon>Endopterygota</taxon>
        <taxon>Hymenoptera</taxon>
        <taxon>Apocrita</taxon>
        <taxon>Ichneumonoidea</taxon>
        <taxon>Braconidae</taxon>
        <taxon>Euphorinae</taxon>
        <taxon>Microctonus</taxon>
    </lineage>
</organism>